<dbReference type="PANTHER" id="PTHR33695:SF1">
    <property type="entry name" value="LIPOPROTEIN SIGNAL PEPTIDASE"/>
    <property type="match status" value="1"/>
</dbReference>
<dbReference type="InterPro" id="IPR001872">
    <property type="entry name" value="Peptidase_A8"/>
</dbReference>
<protein>
    <submittedName>
        <fullName evidence="11">Signal peptidase II</fullName>
    </submittedName>
</protein>
<keyword evidence="3" id="KW-0645">Protease</keyword>
<dbReference type="GO" id="GO:0006508">
    <property type="term" value="P:proteolysis"/>
    <property type="evidence" value="ECO:0007669"/>
    <property type="project" value="UniProtKB-KW"/>
</dbReference>
<feature type="transmembrane region" description="Helical" evidence="10">
    <location>
        <begin position="27"/>
        <end position="48"/>
    </location>
</feature>
<evidence type="ECO:0000256" key="4">
    <source>
        <dbReference type="ARBA" id="ARBA00022692"/>
    </source>
</evidence>
<dbReference type="PRINTS" id="PR00781">
    <property type="entry name" value="LIPOSIGPTASE"/>
</dbReference>
<keyword evidence="8 10" id="KW-0472">Membrane</keyword>
<evidence type="ECO:0000256" key="8">
    <source>
        <dbReference type="ARBA" id="ARBA00023136"/>
    </source>
</evidence>
<name>A0A6M4JAX2_9MOLU</name>
<evidence type="ECO:0000256" key="7">
    <source>
        <dbReference type="ARBA" id="ARBA00022989"/>
    </source>
</evidence>
<evidence type="ECO:0000256" key="9">
    <source>
        <dbReference type="RuleBase" id="RU004181"/>
    </source>
</evidence>
<evidence type="ECO:0000256" key="1">
    <source>
        <dbReference type="ARBA" id="ARBA00006139"/>
    </source>
</evidence>
<dbReference type="Proteomes" id="UP000502118">
    <property type="component" value="Chromosome"/>
</dbReference>
<evidence type="ECO:0000313" key="11">
    <source>
        <dbReference type="EMBL" id="QJR44123.1"/>
    </source>
</evidence>
<proteinExistence type="inferred from homology"/>
<evidence type="ECO:0000256" key="6">
    <source>
        <dbReference type="ARBA" id="ARBA00022801"/>
    </source>
</evidence>
<organism evidence="11 12">
    <name type="scientific">Mycoplasma miroungirhinis</name>
    <dbReference type="NCBI Taxonomy" id="754516"/>
    <lineage>
        <taxon>Bacteria</taxon>
        <taxon>Bacillati</taxon>
        <taxon>Mycoplasmatota</taxon>
        <taxon>Mollicutes</taxon>
        <taxon>Mycoplasmataceae</taxon>
        <taxon>Mycoplasma</taxon>
    </lineage>
</organism>
<dbReference type="AlphaFoldDB" id="A0A6M4JAX2"/>
<dbReference type="PROSITE" id="PS00855">
    <property type="entry name" value="SPASE_II"/>
    <property type="match status" value="1"/>
</dbReference>
<evidence type="ECO:0000256" key="5">
    <source>
        <dbReference type="ARBA" id="ARBA00022750"/>
    </source>
</evidence>
<evidence type="ECO:0000256" key="3">
    <source>
        <dbReference type="ARBA" id="ARBA00022670"/>
    </source>
</evidence>
<keyword evidence="7 10" id="KW-1133">Transmembrane helix</keyword>
<evidence type="ECO:0000256" key="2">
    <source>
        <dbReference type="ARBA" id="ARBA00022475"/>
    </source>
</evidence>
<keyword evidence="5" id="KW-0064">Aspartyl protease</keyword>
<keyword evidence="4 10" id="KW-0812">Transmembrane</keyword>
<feature type="transmembrane region" description="Helical" evidence="10">
    <location>
        <begin position="119"/>
        <end position="141"/>
    </location>
</feature>
<comment type="similarity">
    <text evidence="1 9">Belongs to the peptidase A8 family.</text>
</comment>
<dbReference type="RefSeq" id="WP_171112875.1">
    <property type="nucleotide sequence ID" value="NZ_CP053097.1"/>
</dbReference>
<keyword evidence="6" id="KW-0378">Hydrolase</keyword>
<dbReference type="KEGG" id="mmio:HLA92_01585"/>
<accession>A0A6M4JAX2</accession>
<dbReference type="Pfam" id="PF01252">
    <property type="entry name" value="Peptidase_A8"/>
    <property type="match status" value="1"/>
</dbReference>
<keyword evidence="2" id="KW-1003">Cell membrane</keyword>
<feature type="transmembrane region" description="Helical" evidence="10">
    <location>
        <begin position="161"/>
        <end position="189"/>
    </location>
</feature>
<dbReference type="GO" id="GO:0016020">
    <property type="term" value="C:membrane"/>
    <property type="evidence" value="ECO:0007669"/>
    <property type="project" value="InterPro"/>
</dbReference>
<sequence>MKNIKKIDKEELKNKIKTHFKENQKQIIINFISFFLLFAFLLFIDLIIKQIFYVDGENINYGDKRVTDWKIIAFGSFLHKGTTLFGQKLPNSVLHFFSFVVFIVSIIACLLIKTKRTFVIVFALAIICAGTFGNMIDRMIYLGVRDVIFIPWGRNWLPGGIFNFADVTIAIGAIFTIIYILVITIINLYNDKNKEKTTTQQINTENINYNQENNEL</sequence>
<gene>
    <name evidence="11" type="ORF">HLA92_01585</name>
</gene>
<dbReference type="EMBL" id="CP053097">
    <property type="protein sequence ID" value="QJR44123.1"/>
    <property type="molecule type" value="Genomic_DNA"/>
</dbReference>
<keyword evidence="12" id="KW-1185">Reference proteome</keyword>
<feature type="transmembrane region" description="Helical" evidence="10">
    <location>
        <begin position="93"/>
        <end position="112"/>
    </location>
</feature>
<dbReference type="PANTHER" id="PTHR33695">
    <property type="entry name" value="LIPOPROTEIN SIGNAL PEPTIDASE"/>
    <property type="match status" value="1"/>
</dbReference>
<reference evidence="11 12" key="1">
    <citation type="submission" date="2020-05" db="EMBL/GenBank/DDBJ databases">
        <title>Novel Mycoplasma species detected in Mirounga angustirostris (northern elephant seal) from the USA.</title>
        <authorList>
            <person name="Volokhov D.V."/>
        </authorList>
    </citation>
    <scope>NUCLEOTIDE SEQUENCE [LARGE SCALE GENOMIC DNA]</scope>
    <source>
        <strain evidence="11 12">Mirounga ES2806-NAS</strain>
    </source>
</reference>
<dbReference type="GO" id="GO:0004190">
    <property type="term" value="F:aspartic-type endopeptidase activity"/>
    <property type="evidence" value="ECO:0007669"/>
    <property type="project" value="UniProtKB-KW"/>
</dbReference>
<evidence type="ECO:0000313" key="12">
    <source>
        <dbReference type="Proteomes" id="UP000502118"/>
    </source>
</evidence>
<evidence type="ECO:0000256" key="10">
    <source>
        <dbReference type="SAM" id="Phobius"/>
    </source>
</evidence>